<keyword evidence="7" id="KW-0472">Membrane</keyword>
<protein>
    <recommendedName>
        <fullName evidence="10">Sec-independent protein translocase protein TatB</fullName>
    </recommendedName>
</protein>
<keyword evidence="5" id="KW-1133">Transmembrane helix</keyword>
<proteinExistence type="predicted"/>
<keyword evidence="2" id="KW-0813">Transport</keyword>
<evidence type="ECO:0000256" key="6">
    <source>
        <dbReference type="ARBA" id="ARBA00023010"/>
    </source>
</evidence>
<gene>
    <name evidence="8" type="ORF">CFX1CAM_0818</name>
</gene>
<name>A0A1Y6K2J0_9CHLR</name>
<dbReference type="AlphaFoldDB" id="A0A1Y6K2J0"/>
<evidence type="ECO:0000256" key="3">
    <source>
        <dbReference type="ARBA" id="ARBA00022692"/>
    </source>
</evidence>
<keyword evidence="3" id="KW-0812">Transmembrane</keyword>
<dbReference type="InterPro" id="IPR003369">
    <property type="entry name" value="TatA/B/E"/>
</dbReference>
<reference evidence="9" key="1">
    <citation type="submission" date="2017-05" db="EMBL/GenBank/DDBJ databases">
        <authorList>
            <person name="Kirkegaard R."/>
            <person name="Mcilroy J S."/>
        </authorList>
    </citation>
    <scope>NUCLEOTIDE SEQUENCE [LARGE SCALE GENOMIC DNA]</scope>
</reference>
<dbReference type="Pfam" id="PF02416">
    <property type="entry name" value="TatA_B_E"/>
    <property type="match status" value="1"/>
</dbReference>
<dbReference type="Gene3D" id="1.20.5.3310">
    <property type="match status" value="1"/>
</dbReference>
<evidence type="ECO:0000256" key="2">
    <source>
        <dbReference type="ARBA" id="ARBA00022448"/>
    </source>
</evidence>
<comment type="subcellular location">
    <subcellularLocation>
        <location evidence="1">Membrane</location>
        <topology evidence="1">Single-pass membrane protein</topology>
    </subcellularLocation>
</comment>
<accession>A0A1Y6K2J0</accession>
<evidence type="ECO:0000256" key="4">
    <source>
        <dbReference type="ARBA" id="ARBA00022927"/>
    </source>
</evidence>
<dbReference type="Proteomes" id="UP000195514">
    <property type="component" value="Chromosome I"/>
</dbReference>
<evidence type="ECO:0008006" key="10">
    <source>
        <dbReference type="Google" id="ProtNLM"/>
    </source>
</evidence>
<evidence type="ECO:0000256" key="5">
    <source>
        <dbReference type="ARBA" id="ARBA00022989"/>
    </source>
</evidence>
<evidence type="ECO:0000313" key="9">
    <source>
        <dbReference type="Proteomes" id="UP000195514"/>
    </source>
</evidence>
<evidence type="ECO:0000256" key="7">
    <source>
        <dbReference type="ARBA" id="ARBA00023136"/>
    </source>
</evidence>
<organism evidence="8 9">
    <name type="scientific">Candidatus Brevifilum fermentans</name>
    <dbReference type="NCBI Taxonomy" id="1986204"/>
    <lineage>
        <taxon>Bacteria</taxon>
        <taxon>Bacillati</taxon>
        <taxon>Chloroflexota</taxon>
        <taxon>Anaerolineae</taxon>
        <taxon>Anaerolineales</taxon>
        <taxon>Anaerolineaceae</taxon>
        <taxon>Candidatus Brevifilum</taxon>
    </lineage>
</organism>
<evidence type="ECO:0000313" key="8">
    <source>
        <dbReference type="EMBL" id="SMX53883.1"/>
    </source>
</evidence>
<dbReference type="PRINTS" id="PR01506">
    <property type="entry name" value="TATBPROTEIN"/>
</dbReference>
<sequence length="123" mass="13691">MMQIFNVGIGELLFILALAFIVLGPKKAVVTARKIGVWLRNLVTSPLWREAMNASNEVYDLPRHILDDAELQSLVNELDLSAQEIENTLDQAHLETQAELSSINDAFNSGFHANPEFDDPSGR</sequence>
<dbReference type="EMBL" id="LT859958">
    <property type="protein sequence ID" value="SMX53883.1"/>
    <property type="molecule type" value="Genomic_DNA"/>
</dbReference>
<keyword evidence="6" id="KW-0811">Translocation</keyword>
<keyword evidence="4" id="KW-0653">Protein transport</keyword>
<evidence type="ECO:0000256" key="1">
    <source>
        <dbReference type="ARBA" id="ARBA00004167"/>
    </source>
</evidence>
<keyword evidence="9" id="KW-1185">Reference proteome</keyword>
<dbReference type="KEGG" id="abat:CFX1CAM_0818"/>